<gene>
    <name evidence="4" type="primary">rfbD</name>
    <name evidence="4" type="ORF">H8876_03655</name>
</gene>
<evidence type="ECO:0000256" key="1">
    <source>
        <dbReference type="ARBA" id="ARBA00010944"/>
    </source>
</evidence>
<evidence type="ECO:0000259" key="3">
    <source>
        <dbReference type="Pfam" id="PF04321"/>
    </source>
</evidence>
<dbReference type="InterPro" id="IPR029903">
    <property type="entry name" value="RmlD-like-bd"/>
</dbReference>
<dbReference type="InterPro" id="IPR036291">
    <property type="entry name" value="NAD(P)-bd_dom_sf"/>
</dbReference>
<accession>A0A923SLC7</accession>
<reference evidence="4" key="1">
    <citation type="submission" date="2020-08" db="EMBL/GenBank/DDBJ databases">
        <authorList>
            <person name="Liu C."/>
            <person name="Sun Q."/>
        </authorList>
    </citation>
    <scope>NUCLEOTIDE SEQUENCE</scope>
    <source>
        <strain evidence="4">BX16</strain>
    </source>
</reference>
<dbReference type="AlphaFoldDB" id="A0A923SLC7"/>
<dbReference type="GO" id="GO:0005829">
    <property type="term" value="C:cytosol"/>
    <property type="evidence" value="ECO:0007669"/>
    <property type="project" value="TreeGrafter"/>
</dbReference>
<dbReference type="Pfam" id="PF04321">
    <property type="entry name" value="RmlD_sub_bind"/>
    <property type="match status" value="1"/>
</dbReference>
<dbReference type="InterPro" id="IPR005913">
    <property type="entry name" value="dTDP_dehydrorham_reduct"/>
</dbReference>
<dbReference type="Proteomes" id="UP000644115">
    <property type="component" value="Unassembled WGS sequence"/>
</dbReference>
<protein>
    <recommendedName>
        <fullName evidence="2">dTDP-4-dehydrorhamnose reductase</fullName>
        <ecNumber evidence="2">1.1.1.133</ecNumber>
    </recommendedName>
</protein>
<dbReference type="GO" id="GO:0019305">
    <property type="term" value="P:dTDP-rhamnose biosynthetic process"/>
    <property type="evidence" value="ECO:0007669"/>
    <property type="project" value="TreeGrafter"/>
</dbReference>
<dbReference type="EMBL" id="JACRWC010000050">
    <property type="protein sequence ID" value="MBC5999093.1"/>
    <property type="molecule type" value="Genomic_DNA"/>
</dbReference>
<comment type="pathway">
    <text evidence="2">Carbohydrate biosynthesis; dTDP-L-rhamnose biosynthesis.</text>
</comment>
<dbReference type="CDD" id="cd05254">
    <property type="entry name" value="dTDP_HR_like_SDR_e"/>
    <property type="match status" value="1"/>
</dbReference>
<comment type="similarity">
    <text evidence="1 2">Belongs to the dTDP-4-dehydrorhamnose reductase family.</text>
</comment>
<evidence type="ECO:0000313" key="5">
    <source>
        <dbReference type="Proteomes" id="UP000644115"/>
    </source>
</evidence>
<organism evidence="4 5">
    <name type="scientific">Lentihominibacter faecis</name>
    <dbReference type="NCBI Taxonomy" id="2764712"/>
    <lineage>
        <taxon>Bacteria</taxon>
        <taxon>Bacillati</taxon>
        <taxon>Bacillota</taxon>
        <taxon>Clostridia</taxon>
        <taxon>Peptostreptococcales</taxon>
        <taxon>Anaerovoracaceae</taxon>
        <taxon>Lentihominibacter</taxon>
    </lineage>
</organism>
<feature type="domain" description="RmlD-like substrate binding" evidence="3">
    <location>
        <begin position="3"/>
        <end position="277"/>
    </location>
</feature>
<dbReference type="Gene3D" id="3.90.25.10">
    <property type="entry name" value="UDP-galactose 4-epimerase, domain 1"/>
    <property type="match status" value="1"/>
</dbReference>
<dbReference type="SUPFAM" id="SSF51735">
    <property type="entry name" value="NAD(P)-binding Rossmann-fold domains"/>
    <property type="match status" value="1"/>
</dbReference>
<dbReference type="NCBIfam" id="TIGR01214">
    <property type="entry name" value="rmlD"/>
    <property type="match status" value="1"/>
</dbReference>
<proteinExistence type="inferred from homology"/>
<keyword evidence="2 4" id="KW-0560">Oxidoreductase</keyword>
<dbReference type="PANTHER" id="PTHR10491">
    <property type="entry name" value="DTDP-4-DEHYDRORHAMNOSE REDUCTASE"/>
    <property type="match status" value="1"/>
</dbReference>
<dbReference type="EC" id="1.1.1.133" evidence="2"/>
<comment type="caution">
    <text evidence="4">The sequence shown here is derived from an EMBL/GenBank/DDBJ whole genome shotgun (WGS) entry which is preliminary data.</text>
</comment>
<keyword evidence="5" id="KW-1185">Reference proteome</keyword>
<dbReference type="GO" id="GO:0008831">
    <property type="term" value="F:dTDP-4-dehydrorhamnose reductase activity"/>
    <property type="evidence" value="ECO:0007669"/>
    <property type="project" value="UniProtKB-EC"/>
</dbReference>
<comment type="function">
    <text evidence="2">Catalyzes the reduction of dTDP-6-deoxy-L-lyxo-4-hexulose to yield dTDP-L-rhamnose.</text>
</comment>
<name>A0A923SLC7_9FIRM</name>
<evidence type="ECO:0000313" key="4">
    <source>
        <dbReference type="EMBL" id="MBC5999093.1"/>
    </source>
</evidence>
<dbReference type="Gene3D" id="3.40.50.720">
    <property type="entry name" value="NAD(P)-binding Rossmann-like Domain"/>
    <property type="match status" value="1"/>
</dbReference>
<keyword evidence="2" id="KW-0521">NADP</keyword>
<sequence length="282" mass="32001">MKTIWIVGAKGRVGKALMRLLDERQYKLFETDIDDVDITDQESVNSYMRITRPDVVINCAGLTDVKRCEMYPDEAYHVNALGARNLAIEVDAYEAKLIQLSTDDVFGSGLTAVWSEFDHTAPRSVYGKSKYAGEQLVSSLCRKYTIIRSSWVYGIGKDYVSRVLDAAEKGGELRVSASEISSPTSAAELARAIRVFIERDLYGVYHVTGTGRCTRFEFAKTILEYAGKSDRLTLLSREAAEDLRPMYSVLNNMMLRLDHVYEPMHWKEALREYFDELEGAER</sequence>
<evidence type="ECO:0000256" key="2">
    <source>
        <dbReference type="RuleBase" id="RU364082"/>
    </source>
</evidence>
<dbReference type="PANTHER" id="PTHR10491:SF4">
    <property type="entry name" value="METHIONINE ADENOSYLTRANSFERASE 2 SUBUNIT BETA"/>
    <property type="match status" value="1"/>
</dbReference>